<sequence>MCIKIDTCGFMELDRHYKFAMLIRLKDLVGSPLSSLKVKKCNPTIGNNNLIVELLQSFSLTKFDRRILSPQSKLQIRDQARFSIGLL</sequence>
<proteinExistence type="predicted"/>
<dbReference type="EMBL" id="QQWC01000002">
    <property type="protein sequence ID" value="REJ42647.1"/>
    <property type="molecule type" value="Genomic_DNA"/>
</dbReference>
<dbReference type="AlphaFoldDB" id="A0A3E0L5Q4"/>
<protein>
    <submittedName>
        <fullName evidence="1">Uncharacterized protein</fullName>
    </submittedName>
</protein>
<reference evidence="1 2" key="1">
    <citation type="submission" date="2017-10" db="EMBL/GenBank/DDBJ databases">
        <title>A large-scale comparative metagenomic study reveals the eutrophication-driven functional interactions in six Microcystis-epibionts communities.</title>
        <authorList>
            <person name="Li Q."/>
            <person name="Lin F."/>
        </authorList>
    </citation>
    <scope>NUCLEOTIDE SEQUENCE [LARGE SCALE GENOMIC DNA]</scope>
    <source>
        <strain evidence="1">TF09</strain>
    </source>
</reference>
<evidence type="ECO:0000313" key="2">
    <source>
        <dbReference type="Proteomes" id="UP000256873"/>
    </source>
</evidence>
<evidence type="ECO:0000313" key="1">
    <source>
        <dbReference type="EMBL" id="REJ42647.1"/>
    </source>
</evidence>
<gene>
    <name evidence="1" type="ORF">DWQ54_06895</name>
</gene>
<organism evidence="1 2">
    <name type="scientific">Microcystis flos-aquae TF09</name>
    <dbReference type="NCBI Taxonomy" id="2060473"/>
    <lineage>
        <taxon>Bacteria</taxon>
        <taxon>Bacillati</taxon>
        <taxon>Cyanobacteriota</taxon>
        <taxon>Cyanophyceae</taxon>
        <taxon>Oscillatoriophycideae</taxon>
        <taxon>Chroococcales</taxon>
        <taxon>Microcystaceae</taxon>
        <taxon>Microcystis</taxon>
    </lineage>
</organism>
<comment type="caution">
    <text evidence="1">The sequence shown here is derived from an EMBL/GenBank/DDBJ whole genome shotgun (WGS) entry which is preliminary data.</text>
</comment>
<accession>A0A3E0L5Q4</accession>
<name>A0A3E0L5Q4_9CHRO</name>
<dbReference type="Proteomes" id="UP000256873">
    <property type="component" value="Unassembled WGS sequence"/>
</dbReference>